<evidence type="ECO:0000313" key="3">
    <source>
        <dbReference type="EMBL" id="MBR7889325.1"/>
    </source>
</evidence>
<dbReference type="Proteomes" id="UP000679722">
    <property type="component" value="Unassembled WGS sequence"/>
</dbReference>
<proteinExistence type="predicted"/>
<reference evidence="4" key="2">
    <citation type="submission" date="2023-07" db="EMBL/GenBank/DDBJ databases">
        <title>Marinomonas vulgaris A79, complete genome.</title>
        <authorList>
            <person name="Ying J.-J."/>
        </authorList>
    </citation>
    <scope>NUCLEOTIDE SEQUENCE [LARGE SCALE GENOMIC DNA]</scope>
    <source>
        <strain evidence="4">A79</strain>
    </source>
</reference>
<dbReference type="InterPro" id="IPR050194">
    <property type="entry name" value="Glycosyltransferase_grp1"/>
</dbReference>
<organism evidence="3 4">
    <name type="scientific">Marinomonas vulgaris</name>
    <dbReference type="NCBI Taxonomy" id="2823372"/>
    <lineage>
        <taxon>Bacteria</taxon>
        <taxon>Pseudomonadati</taxon>
        <taxon>Pseudomonadota</taxon>
        <taxon>Gammaproteobacteria</taxon>
        <taxon>Oceanospirillales</taxon>
        <taxon>Oceanospirillaceae</taxon>
        <taxon>Marinomonas</taxon>
    </lineage>
</organism>
<dbReference type="SUPFAM" id="SSF53756">
    <property type="entry name" value="UDP-Glycosyltransferase/glycogen phosphorylase"/>
    <property type="match status" value="1"/>
</dbReference>
<dbReference type="PANTHER" id="PTHR45947">
    <property type="entry name" value="SULFOQUINOVOSYL TRANSFERASE SQD2"/>
    <property type="match status" value="1"/>
</dbReference>
<sequence length="371" mass="42018">MKILIFSHEFPPAIGGAGVVADEYAMCLTKAGHDVTVLTSLRENASYADDFIVHQVKKLNKLWFLSYRSALDFEEYDLIVLNDVGAAYTAGLFFNKTCLSKSIILLHGSEPETIFLKPSYYRKLTFFKTVYKRVLNNVVKIIAVSDFMKSKFLNYTKLYHLSQKIEVLHNFISHDVFYPQPDPSYRKSLGLPEDAFLMVTASRVVLGKGYLEKISIFERLVSKSEKNLFWLIAGDGNDLQEIKNKVKALKLDERILFLGSLPRKDLVKIYSNANLFWLLSNYEESLGLVYIEAQACGCPALARNAAGAKEAILDGKTGYLVDNEDQVLKLFSSSSFLKFDKRDITKFTQGFHCSSLVDFVEKLNLLQRGSL</sequence>
<dbReference type="PANTHER" id="PTHR45947:SF3">
    <property type="entry name" value="SULFOQUINOVOSYL TRANSFERASE SQD2"/>
    <property type="match status" value="1"/>
</dbReference>
<name>A0ABS5HCE4_9GAMM</name>
<evidence type="ECO:0000259" key="2">
    <source>
        <dbReference type="Pfam" id="PF13439"/>
    </source>
</evidence>
<reference evidence="3 4" key="1">
    <citation type="submission" date="2021-04" db="EMBL/GenBank/DDBJ databases">
        <authorList>
            <person name="Sun C."/>
        </authorList>
    </citation>
    <scope>NUCLEOTIDE SEQUENCE [LARGE SCALE GENOMIC DNA]</scope>
    <source>
        <strain evidence="3 4">A79</strain>
    </source>
</reference>
<keyword evidence="4" id="KW-1185">Reference proteome</keyword>
<comment type="caution">
    <text evidence="3">The sequence shown here is derived from an EMBL/GenBank/DDBJ whole genome shotgun (WGS) entry which is preliminary data.</text>
</comment>
<dbReference type="CDD" id="cd03801">
    <property type="entry name" value="GT4_PimA-like"/>
    <property type="match status" value="1"/>
</dbReference>
<dbReference type="EMBL" id="JAGSSV010000011">
    <property type="protein sequence ID" value="MBR7889325.1"/>
    <property type="molecule type" value="Genomic_DNA"/>
</dbReference>
<dbReference type="InterPro" id="IPR001296">
    <property type="entry name" value="Glyco_trans_1"/>
</dbReference>
<dbReference type="RefSeq" id="WP_211536667.1">
    <property type="nucleotide sequence ID" value="NZ_JAGSSV010000011.1"/>
</dbReference>
<evidence type="ECO:0000313" key="4">
    <source>
        <dbReference type="Proteomes" id="UP000679722"/>
    </source>
</evidence>
<evidence type="ECO:0000259" key="1">
    <source>
        <dbReference type="Pfam" id="PF00534"/>
    </source>
</evidence>
<dbReference type="Gene3D" id="3.40.50.2000">
    <property type="entry name" value="Glycogen Phosphorylase B"/>
    <property type="match status" value="2"/>
</dbReference>
<dbReference type="InterPro" id="IPR028098">
    <property type="entry name" value="Glyco_trans_4-like_N"/>
</dbReference>
<gene>
    <name evidence="3" type="ORF">J9B83_10260</name>
</gene>
<protein>
    <submittedName>
        <fullName evidence="3">Glycosyltransferase family 4 protein</fullName>
    </submittedName>
</protein>
<accession>A0ABS5HCE4</accession>
<feature type="domain" description="Glycosyl transferase family 1" evidence="1">
    <location>
        <begin position="184"/>
        <end position="325"/>
    </location>
</feature>
<dbReference type="Pfam" id="PF13439">
    <property type="entry name" value="Glyco_transf_4"/>
    <property type="match status" value="1"/>
</dbReference>
<feature type="domain" description="Glycosyltransferase subfamily 4-like N-terminal" evidence="2">
    <location>
        <begin position="14"/>
        <end position="175"/>
    </location>
</feature>
<dbReference type="Pfam" id="PF00534">
    <property type="entry name" value="Glycos_transf_1"/>
    <property type="match status" value="1"/>
</dbReference>